<proteinExistence type="predicted"/>
<dbReference type="EMBL" id="LAZR01005628">
    <property type="protein sequence ID" value="KKM98375.1"/>
    <property type="molecule type" value="Genomic_DNA"/>
</dbReference>
<comment type="caution">
    <text evidence="2">The sequence shown here is derived from an EMBL/GenBank/DDBJ whole genome shotgun (WGS) entry which is preliminary data.</text>
</comment>
<feature type="non-terminal residue" evidence="2">
    <location>
        <position position="974"/>
    </location>
</feature>
<evidence type="ECO:0000256" key="1">
    <source>
        <dbReference type="SAM" id="MobiDB-lite"/>
    </source>
</evidence>
<reference evidence="2" key="1">
    <citation type="journal article" date="2015" name="Nature">
        <title>Complex archaea that bridge the gap between prokaryotes and eukaryotes.</title>
        <authorList>
            <person name="Spang A."/>
            <person name="Saw J.H."/>
            <person name="Jorgensen S.L."/>
            <person name="Zaremba-Niedzwiedzka K."/>
            <person name="Martijn J."/>
            <person name="Lind A.E."/>
            <person name="van Eijk R."/>
            <person name="Schleper C."/>
            <person name="Guy L."/>
            <person name="Ettema T.J."/>
        </authorList>
    </citation>
    <scope>NUCLEOTIDE SEQUENCE</scope>
</reference>
<gene>
    <name evidence="2" type="ORF">LCGC14_1158680</name>
</gene>
<name>A0A0F9PBN4_9ZZZZ</name>
<organism evidence="2">
    <name type="scientific">marine sediment metagenome</name>
    <dbReference type="NCBI Taxonomy" id="412755"/>
    <lineage>
        <taxon>unclassified sequences</taxon>
        <taxon>metagenomes</taxon>
        <taxon>ecological metagenomes</taxon>
    </lineage>
</organism>
<accession>A0A0F9PBN4</accession>
<protein>
    <submittedName>
        <fullName evidence="2">Uncharacterized protein</fullName>
    </submittedName>
</protein>
<dbReference type="AlphaFoldDB" id="A0A0F9PBN4"/>
<evidence type="ECO:0000313" key="2">
    <source>
        <dbReference type="EMBL" id="KKM98375.1"/>
    </source>
</evidence>
<feature type="compositionally biased region" description="Polar residues" evidence="1">
    <location>
        <begin position="233"/>
        <end position="263"/>
    </location>
</feature>
<sequence>MALQINNYTGFESQGAEEADSVTGSVTYPTTGHRSGDACLFLDSASESYELPWFASGITDAGGDYIFGTAIKFDSLTEDPTAFLAPKEAGGRVISLRVGASSKIEVADVAGTVVITSSDTVGTSNYHFIELYFQNSDNGSAELFIDGVSQGTASAKDFSRGDVLTLLDFQYDGNNSFKADDVYILSGATSAADRYGDFAVKAYQSTDVGATDQGDTLADGTWALVSETPGNEGVSNDAQYQDDTGPNLTGSTITDGGTRSGPSGDSDVTGATIKGAKYVSNLKRGGGAGRVHTILHGNSGDGVTATADLGLTTDYIIYEVLSESASIVPTESESMQMGFSKSATAGQDIICGDQWAMLGYVPAVAGFTGEGSLDAANTNVTGEGVSSSAGDGALDSAAATLSGEGLAAHLGEGDLASAASTLAGEGTVADAQLVGQGALAAAVATLAGEGLSQSVGEGTLAAAAATLAGEGALQFLGEGSLAAQAATIAGLGVSKSVGSGILAADKPSSIIEQHTPTTTGIGFGLSGNNEKLAQSFTGVAGTVINIAVVIDKNGSPTDNIKVSVQSDSSGDPSGSELGSGTILNGAINNDWQIVKLSSAVDVTSGNIYHIVVERTGALGVPNFIWRGDAVAGYSDGELREFDASWQLSSPPRDATFKLYQDATISGTGVVGVKFGEGDLAATAATLAGEGTSQSVGEGALDAAVATVAGEGRAAHLGEGALDAADATLDGSGAVAYTGEGSLTAQAAEVSGLGLSESVGEGVLESAAAILAGDGVSKSIGEGSLASAVATLDGTGTVGEQVRQGEGDLAAQDATMVGTGLAAHLGEGDLVSAAAIAAGVGLSLSEAEGALVSAAATLAGEGISSASGQGNLAASTFTIAGAGLSISKGQGDLASAVANVNGDGFSQSIGDGALSSSAATLSGTGRVAWLGVGSLEAQDSVIGGEDEKKKAEKFFRQKAHDIRYQVGKRIVLKYL</sequence>
<feature type="region of interest" description="Disordered" evidence="1">
    <location>
        <begin position="228"/>
        <end position="269"/>
    </location>
</feature>